<protein>
    <submittedName>
        <fullName evidence="7">tRNA (Cytosine49-C5)-methyltransferase</fullName>
    </submittedName>
</protein>
<feature type="domain" description="SAM-dependent MTase RsmB/NOP-type" evidence="6">
    <location>
        <begin position="28"/>
        <end position="315"/>
    </location>
</feature>
<dbReference type="PRINTS" id="PR02008">
    <property type="entry name" value="RCMTFAMILY"/>
</dbReference>
<sequence>METLSTALPARFVERLQAIIPPARLAEVLASFGRPKIPVLRVNTLRSSVLETFTELQTQGFPLDPLPQLEYAASLPPEWKRPLTETSAFAEGRIYLQNPSSMLAVEMLVPQPGEEVLDLCAAPGGKTSLLAMKMGNRGRIAAVEPVKDRFYRLKANLARLGVTVARGYRMDGRAVGRKVPERFDRVLVDAPCSSESRFRSEDPQSHAHWHERKIAECSRKQKRLLLSAFQALKPGGRLLYCTCAFAPEENEMVVDALLRRHPEAEIVPLQLPGVAQQPGLTRWQGKTLAASLEGALRILPDQVYDGFFLCLVTKGRGVGAKAGPVRKGAAVWPRS</sequence>
<evidence type="ECO:0000256" key="4">
    <source>
        <dbReference type="ARBA" id="ARBA00022884"/>
    </source>
</evidence>
<dbReference type="KEGG" id="mcau:MIT9_P1480"/>
<proteinExistence type="inferred from homology"/>
<dbReference type="Gene3D" id="3.30.70.1170">
    <property type="entry name" value="Sun protein, domain 3"/>
    <property type="match status" value="1"/>
</dbReference>
<evidence type="ECO:0000313" key="8">
    <source>
        <dbReference type="Proteomes" id="UP001321825"/>
    </source>
</evidence>
<dbReference type="Pfam" id="PF01189">
    <property type="entry name" value="Methyltr_RsmB-F"/>
    <property type="match status" value="1"/>
</dbReference>
<dbReference type="EMBL" id="AP024714">
    <property type="protein sequence ID" value="BCX81898.1"/>
    <property type="molecule type" value="Genomic_DNA"/>
</dbReference>
<dbReference type="GO" id="GO:0003723">
    <property type="term" value="F:RNA binding"/>
    <property type="evidence" value="ECO:0007669"/>
    <property type="project" value="UniProtKB-UniRule"/>
</dbReference>
<dbReference type="InterPro" id="IPR023267">
    <property type="entry name" value="RCMT"/>
</dbReference>
<evidence type="ECO:0000256" key="3">
    <source>
        <dbReference type="ARBA" id="ARBA00022691"/>
    </source>
</evidence>
<feature type="binding site" evidence="5">
    <location>
        <position position="189"/>
    </location>
    <ligand>
        <name>S-adenosyl-L-methionine</name>
        <dbReference type="ChEBI" id="CHEBI:59789"/>
    </ligand>
</feature>
<dbReference type="SUPFAM" id="SSF53335">
    <property type="entry name" value="S-adenosyl-L-methionine-dependent methyltransferases"/>
    <property type="match status" value="1"/>
</dbReference>
<accession>A0AAU9C2R0</accession>
<feature type="active site" description="Nucleophile" evidence="5">
    <location>
        <position position="243"/>
    </location>
</feature>
<reference evidence="8" key="1">
    <citation type="journal article" date="2024" name="Int. J. Syst. Evol. Microbiol.">
        <title>Methylomarinovum tepidoasis sp. nov., a moderately thermophilic methanotroph of the family Methylothermaceae isolated from a deep-sea hydrothermal field.</title>
        <authorList>
            <person name="Hirayama H."/>
            <person name="Takaki Y."/>
            <person name="Abe M."/>
            <person name="Miyazaki M."/>
            <person name="Uematsu K."/>
            <person name="Matsui Y."/>
            <person name="Takai K."/>
        </authorList>
    </citation>
    <scope>NUCLEOTIDE SEQUENCE [LARGE SCALE GENOMIC DNA]</scope>
    <source>
        <strain evidence="8">IT-9</strain>
    </source>
</reference>
<dbReference type="InterPro" id="IPR029063">
    <property type="entry name" value="SAM-dependent_MTases_sf"/>
</dbReference>
<feature type="binding site" evidence="5">
    <location>
        <position position="171"/>
    </location>
    <ligand>
        <name>S-adenosyl-L-methionine</name>
        <dbReference type="ChEBI" id="CHEBI:59789"/>
    </ligand>
</feature>
<evidence type="ECO:0000259" key="6">
    <source>
        <dbReference type="PROSITE" id="PS51686"/>
    </source>
</evidence>
<dbReference type="InterPro" id="IPR001678">
    <property type="entry name" value="MeTrfase_RsmB-F_NOP2_dom"/>
</dbReference>
<keyword evidence="2 5" id="KW-0808">Transferase</keyword>
<name>A0AAU9C2R0_9GAMM</name>
<evidence type="ECO:0000256" key="2">
    <source>
        <dbReference type="ARBA" id="ARBA00022679"/>
    </source>
</evidence>
<comment type="similarity">
    <text evidence="5">Belongs to the class I-like SAM-binding methyltransferase superfamily. RsmB/NOP family.</text>
</comment>
<evidence type="ECO:0000256" key="1">
    <source>
        <dbReference type="ARBA" id="ARBA00022603"/>
    </source>
</evidence>
<dbReference type="PANTHER" id="PTHR22807">
    <property type="entry name" value="NOP2 YEAST -RELATED NOL1/NOP2/FMU SUN DOMAIN-CONTAINING"/>
    <property type="match status" value="1"/>
</dbReference>
<dbReference type="GO" id="GO:0008173">
    <property type="term" value="F:RNA methyltransferase activity"/>
    <property type="evidence" value="ECO:0007669"/>
    <property type="project" value="InterPro"/>
</dbReference>
<keyword evidence="8" id="KW-1185">Reference proteome</keyword>
<feature type="binding site" evidence="5">
    <location>
        <position position="144"/>
    </location>
    <ligand>
        <name>S-adenosyl-L-methionine</name>
        <dbReference type="ChEBI" id="CHEBI:59789"/>
    </ligand>
</feature>
<dbReference type="CDD" id="cd02440">
    <property type="entry name" value="AdoMet_MTases"/>
    <property type="match status" value="1"/>
</dbReference>
<evidence type="ECO:0000313" key="7">
    <source>
        <dbReference type="EMBL" id="BCX81898.1"/>
    </source>
</evidence>
<organism evidence="7 8">
    <name type="scientific">Methylomarinovum caldicuralii</name>
    <dbReference type="NCBI Taxonomy" id="438856"/>
    <lineage>
        <taxon>Bacteria</taxon>
        <taxon>Pseudomonadati</taxon>
        <taxon>Pseudomonadota</taxon>
        <taxon>Gammaproteobacteria</taxon>
        <taxon>Methylococcales</taxon>
        <taxon>Methylothermaceae</taxon>
        <taxon>Methylomarinovum</taxon>
    </lineage>
</organism>
<dbReference type="InterPro" id="IPR049560">
    <property type="entry name" value="MeTrfase_RsmB-F_NOP2_cat"/>
</dbReference>
<dbReference type="PROSITE" id="PS51686">
    <property type="entry name" value="SAM_MT_RSMB_NOP"/>
    <property type="match status" value="1"/>
</dbReference>
<dbReference type="Proteomes" id="UP001321825">
    <property type="component" value="Chromosome"/>
</dbReference>
<dbReference type="AlphaFoldDB" id="A0AAU9C2R0"/>
<keyword evidence="3 5" id="KW-0949">S-adenosyl-L-methionine</keyword>
<dbReference type="Gene3D" id="3.40.50.150">
    <property type="entry name" value="Vaccinia Virus protein VP39"/>
    <property type="match status" value="1"/>
</dbReference>
<feature type="binding site" evidence="5">
    <location>
        <begin position="120"/>
        <end position="126"/>
    </location>
    <ligand>
        <name>S-adenosyl-L-methionine</name>
        <dbReference type="ChEBI" id="CHEBI:59789"/>
    </ligand>
</feature>
<dbReference type="PANTHER" id="PTHR22807:SF61">
    <property type="entry name" value="NOL1_NOP2_SUN FAMILY PROTEIN _ ANTITERMINATION NUSB DOMAIN-CONTAINING PROTEIN"/>
    <property type="match status" value="1"/>
</dbReference>
<keyword evidence="1 5" id="KW-0489">Methyltransferase</keyword>
<dbReference type="GO" id="GO:0001510">
    <property type="term" value="P:RNA methylation"/>
    <property type="evidence" value="ECO:0007669"/>
    <property type="project" value="InterPro"/>
</dbReference>
<keyword evidence="4 5" id="KW-0694">RNA-binding</keyword>
<evidence type="ECO:0000256" key="5">
    <source>
        <dbReference type="PROSITE-ProRule" id="PRU01023"/>
    </source>
</evidence>
<gene>
    <name evidence="7" type="ORF">MIT9_P1480</name>
</gene>